<dbReference type="InterPro" id="IPR007740">
    <property type="entry name" value="Ribosomal_mL49"/>
</dbReference>
<dbReference type="Proteomes" id="UP000283090">
    <property type="component" value="Unassembled WGS sequence"/>
</dbReference>
<organism evidence="8 9">
    <name type="scientific">Arthrobotrys flagrans</name>
    <name type="common">Nematode-trapping fungus</name>
    <name type="synonym">Trichothecium flagrans</name>
    <dbReference type="NCBI Taxonomy" id="97331"/>
    <lineage>
        <taxon>Eukaryota</taxon>
        <taxon>Fungi</taxon>
        <taxon>Dikarya</taxon>
        <taxon>Ascomycota</taxon>
        <taxon>Pezizomycotina</taxon>
        <taxon>Orbiliomycetes</taxon>
        <taxon>Orbiliales</taxon>
        <taxon>Orbiliaceae</taxon>
        <taxon>Arthrobotrys</taxon>
    </lineage>
</organism>
<dbReference type="GO" id="GO:0006412">
    <property type="term" value="P:translation"/>
    <property type="evidence" value="ECO:0007669"/>
    <property type="project" value="InterPro"/>
</dbReference>
<dbReference type="GeneID" id="93588708"/>
<protein>
    <recommendedName>
        <fullName evidence="6">Large ribosomal subunit protein mL49</fullName>
    </recommendedName>
</protein>
<dbReference type="GO" id="GO:0003735">
    <property type="term" value="F:structural constituent of ribosome"/>
    <property type="evidence" value="ECO:0007669"/>
    <property type="project" value="InterPro"/>
</dbReference>
<dbReference type="RefSeq" id="XP_067490207.1">
    <property type="nucleotide sequence ID" value="XM_067635814.1"/>
</dbReference>
<evidence type="ECO:0000256" key="4">
    <source>
        <dbReference type="ARBA" id="ARBA00023128"/>
    </source>
</evidence>
<dbReference type="PANTHER" id="PTHR13477">
    <property type="entry name" value="MITOCHONDRIAL 39S RIBOSOMAL PROTEIN L49"/>
    <property type="match status" value="1"/>
</dbReference>
<dbReference type="VEuPathDB" id="FungiDB:DFL_006397"/>
<evidence type="ECO:0000256" key="2">
    <source>
        <dbReference type="ARBA" id="ARBA00005677"/>
    </source>
</evidence>
<evidence type="ECO:0000256" key="1">
    <source>
        <dbReference type="ARBA" id="ARBA00004173"/>
    </source>
</evidence>
<evidence type="ECO:0000256" key="5">
    <source>
        <dbReference type="ARBA" id="ARBA00023274"/>
    </source>
</evidence>
<dbReference type="Pfam" id="PF05046">
    <property type="entry name" value="Img2"/>
    <property type="match status" value="1"/>
</dbReference>
<evidence type="ECO:0000313" key="8">
    <source>
        <dbReference type="EMBL" id="RVD84663.1"/>
    </source>
</evidence>
<evidence type="ECO:0000256" key="6">
    <source>
        <dbReference type="ARBA" id="ARBA00035191"/>
    </source>
</evidence>
<comment type="caution">
    <text evidence="8">The sequence shown here is derived from an EMBL/GenBank/DDBJ whole genome shotgun (WGS) entry which is preliminary data.</text>
</comment>
<feature type="compositionally biased region" description="Low complexity" evidence="7">
    <location>
        <begin position="64"/>
        <end position="84"/>
    </location>
</feature>
<comment type="subcellular location">
    <subcellularLocation>
        <location evidence="1">Mitochondrion</location>
    </subcellularLocation>
</comment>
<feature type="region of interest" description="Disordered" evidence="7">
    <location>
        <begin position="64"/>
        <end position="96"/>
    </location>
</feature>
<evidence type="ECO:0000256" key="3">
    <source>
        <dbReference type="ARBA" id="ARBA00022980"/>
    </source>
</evidence>
<dbReference type="GO" id="GO:0005762">
    <property type="term" value="C:mitochondrial large ribosomal subunit"/>
    <property type="evidence" value="ECO:0007669"/>
    <property type="project" value="TreeGrafter"/>
</dbReference>
<dbReference type="OrthoDB" id="19439at2759"/>
<gene>
    <name evidence="8" type="ORF">DFL_006397</name>
</gene>
<dbReference type="AlphaFoldDB" id="A0A437A0Z6"/>
<reference evidence="8 9" key="1">
    <citation type="submission" date="2019-01" db="EMBL/GenBank/DDBJ databases">
        <title>Intercellular communication is required for trap formation in the nematode-trapping fungus Duddingtonia flagrans.</title>
        <authorList>
            <person name="Youssar L."/>
            <person name="Wernet V."/>
            <person name="Hensel N."/>
            <person name="Hildebrandt H.-G."/>
            <person name="Fischer R."/>
        </authorList>
    </citation>
    <scope>NUCLEOTIDE SEQUENCE [LARGE SCALE GENOMIC DNA]</scope>
    <source>
        <strain evidence="8 9">CBS H-5679</strain>
    </source>
</reference>
<keyword evidence="4" id="KW-0496">Mitochondrion</keyword>
<dbReference type="EMBL" id="SAEB01000007">
    <property type="protein sequence ID" value="RVD84663.1"/>
    <property type="molecule type" value="Genomic_DNA"/>
</dbReference>
<dbReference type="PANTHER" id="PTHR13477:SF0">
    <property type="entry name" value="LARGE RIBOSOMAL SUBUNIT PROTEIN ML49"/>
    <property type="match status" value="1"/>
</dbReference>
<proteinExistence type="inferred from homology"/>
<keyword evidence="9" id="KW-1185">Reference proteome</keyword>
<name>A0A437A0Z6_ARTFL</name>
<evidence type="ECO:0000256" key="7">
    <source>
        <dbReference type="SAM" id="MobiDB-lite"/>
    </source>
</evidence>
<dbReference type="Gene3D" id="3.30.780.10">
    <property type="entry name" value="SUI1-like domain"/>
    <property type="match status" value="1"/>
</dbReference>
<dbReference type="STRING" id="97331.A0A437A0Z6"/>
<keyword evidence="3" id="KW-0689">Ribosomal protein</keyword>
<keyword evidence="5" id="KW-0687">Ribonucleoprotein</keyword>
<sequence>MNVLRLPRVWASPIARLCHGTRSITTSSLLAPETAPNVFRRTDKSTSIFQTSFLRTLATEASSSAEATPEVATSEVISSEASASIPPPPPRNPKAAHLPYQIEKTKSGNLPVYEIHAAGRVKSTAIRKIRGDQKALADDLRKALKLKDFELRSNELTSKIEVAGKRVADVRKFLRAQGLGEDFTPLSSNQ</sequence>
<comment type="similarity">
    <text evidence="2">Belongs to the mitochondrion-specific ribosomal protein mL49 family.</text>
</comment>
<accession>A0A437A0Z6</accession>
<evidence type="ECO:0000313" key="9">
    <source>
        <dbReference type="Proteomes" id="UP000283090"/>
    </source>
</evidence>